<keyword evidence="1" id="KW-0812">Transmembrane</keyword>
<feature type="transmembrane region" description="Helical" evidence="1">
    <location>
        <begin position="44"/>
        <end position="68"/>
    </location>
</feature>
<gene>
    <name evidence="2" type="ORF">SAMN05192586_11810</name>
</gene>
<dbReference type="EMBL" id="FNBX01000018">
    <property type="protein sequence ID" value="SDF91122.1"/>
    <property type="molecule type" value="Genomic_DNA"/>
</dbReference>
<name>A0A1G7PXU7_9BACT</name>
<dbReference type="Proteomes" id="UP000199355">
    <property type="component" value="Unassembled WGS sequence"/>
</dbReference>
<accession>A0A1G7PXU7</accession>
<organism evidence="2 3">
    <name type="scientific">Desulfovibrio legallii</name>
    <dbReference type="NCBI Taxonomy" id="571438"/>
    <lineage>
        <taxon>Bacteria</taxon>
        <taxon>Pseudomonadati</taxon>
        <taxon>Thermodesulfobacteriota</taxon>
        <taxon>Desulfovibrionia</taxon>
        <taxon>Desulfovibrionales</taxon>
        <taxon>Desulfovibrionaceae</taxon>
        <taxon>Desulfovibrio</taxon>
    </lineage>
</organism>
<sequence length="141" mass="14978">MNSLQEHMEDCFTAVAYADAGQPGWVEDIWSVDGRHEGAPLTRLLLFGCGSVFIYALAFSHAATFAALCARGGWWSALPIISVLVLSYVHGSFAAALWELCGVTGVRRQGAAQQAQGAAAGDEQPRKAHRPVRLDVAAAHG</sequence>
<keyword evidence="3" id="KW-1185">Reference proteome</keyword>
<evidence type="ECO:0000313" key="2">
    <source>
        <dbReference type="EMBL" id="SDF91122.1"/>
    </source>
</evidence>
<keyword evidence="1" id="KW-1133">Transmembrane helix</keyword>
<protein>
    <submittedName>
        <fullName evidence="2">Uncharacterized protein</fullName>
    </submittedName>
</protein>
<reference evidence="3" key="1">
    <citation type="submission" date="2016-10" db="EMBL/GenBank/DDBJ databases">
        <authorList>
            <person name="Varghese N."/>
            <person name="Submissions S."/>
        </authorList>
    </citation>
    <scope>NUCLEOTIDE SEQUENCE [LARGE SCALE GENOMIC DNA]</scope>
    <source>
        <strain evidence="3">KHC7</strain>
    </source>
</reference>
<dbReference type="STRING" id="571438.SAMN05192586_11810"/>
<evidence type="ECO:0000313" key="3">
    <source>
        <dbReference type="Proteomes" id="UP000199355"/>
    </source>
</evidence>
<evidence type="ECO:0000256" key="1">
    <source>
        <dbReference type="SAM" id="Phobius"/>
    </source>
</evidence>
<dbReference type="OrthoDB" id="5432483at2"/>
<feature type="transmembrane region" description="Helical" evidence="1">
    <location>
        <begin position="74"/>
        <end position="98"/>
    </location>
</feature>
<dbReference type="RefSeq" id="WP_092154794.1">
    <property type="nucleotide sequence ID" value="NZ_FNBX01000018.1"/>
</dbReference>
<keyword evidence="1" id="KW-0472">Membrane</keyword>
<dbReference type="AlphaFoldDB" id="A0A1G7PXU7"/>
<proteinExistence type="predicted"/>